<evidence type="ECO:0000313" key="6">
    <source>
        <dbReference type="Proteomes" id="UP000761264"/>
    </source>
</evidence>
<dbReference type="PRINTS" id="PR00260">
    <property type="entry name" value="CHEMTRNSDUCR"/>
</dbReference>
<gene>
    <name evidence="5" type="ORF">HBA54_21710</name>
</gene>
<dbReference type="PANTHER" id="PTHR32089">
    <property type="entry name" value="METHYL-ACCEPTING CHEMOTAXIS PROTEIN MCPB"/>
    <property type="match status" value="1"/>
</dbReference>
<dbReference type="Gene3D" id="1.10.287.950">
    <property type="entry name" value="Methyl-accepting chemotaxis protein"/>
    <property type="match status" value="1"/>
</dbReference>
<dbReference type="SMART" id="SM00283">
    <property type="entry name" value="MA"/>
    <property type="match status" value="1"/>
</dbReference>
<protein>
    <submittedName>
        <fullName evidence="5">PAS domain-containing protein</fullName>
    </submittedName>
</protein>
<evidence type="ECO:0000259" key="4">
    <source>
        <dbReference type="PROSITE" id="PS50111"/>
    </source>
</evidence>
<dbReference type="GO" id="GO:0006935">
    <property type="term" value="P:chemotaxis"/>
    <property type="evidence" value="ECO:0007669"/>
    <property type="project" value="InterPro"/>
</dbReference>
<dbReference type="AlphaFoldDB" id="A0A967KHF3"/>
<evidence type="ECO:0000256" key="2">
    <source>
        <dbReference type="ARBA" id="ARBA00029447"/>
    </source>
</evidence>
<keyword evidence="6" id="KW-1185">Reference proteome</keyword>
<evidence type="ECO:0000256" key="3">
    <source>
        <dbReference type="PROSITE-ProRule" id="PRU00284"/>
    </source>
</evidence>
<feature type="domain" description="Methyl-accepting transducer" evidence="4">
    <location>
        <begin position="250"/>
        <end position="472"/>
    </location>
</feature>
<dbReference type="SUPFAM" id="SSF58104">
    <property type="entry name" value="Methyl-accepting chemotaxis protein (MCP) signaling domain"/>
    <property type="match status" value="1"/>
</dbReference>
<dbReference type="Proteomes" id="UP000761264">
    <property type="component" value="Unassembled WGS sequence"/>
</dbReference>
<dbReference type="Pfam" id="PF00015">
    <property type="entry name" value="MCPsignal"/>
    <property type="match status" value="1"/>
</dbReference>
<comment type="similarity">
    <text evidence="2">Belongs to the methyl-accepting chemotaxis (MCP) protein family.</text>
</comment>
<dbReference type="InterPro" id="IPR004090">
    <property type="entry name" value="Chemotax_Me-accpt_rcpt"/>
</dbReference>
<evidence type="ECO:0000256" key="1">
    <source>
        <dbReference type="ARBA" id="ARBA00023224"/>
    </source>
</evidence>
<proteinExistence type="inferred from homology"/>
<name>A0A967KHF3_9PROT</name>
<dbReference type="GO" id="GO:0004888">
    <property type="term" value="F:transmembrane signaling receptor activity"/>
    <property type="evidence" value="ECO:0007669"/>
    <property type="project" value="InterPro"/>
</dbReference>
<dbReference type="PROSITE" id="PS50111">
    <property type="entry name" value="CHEMOTAXIS_TRANSDUC_2"/>
    <property type="match status" value="1"/>
</dbReference>
<comment type="caution">
    <text evidence="5">The sequence shown here is derived from an EMBL/GenBank/DDBJ whole genome shotgun (WGS) entry which is preliminary data.</text>
</comment>
<sequence>MKKINAGRSADISVHKQMVDNMPVCVLLCDLKNFTITYANSASIEALKGIQHALPIAAEDIVGQSIDVFHKNPAHQRKLLADPKNLPYTTKITIAGEWLDLLVTPLYDTKGNYMGPMLTWSVITAQVKKERETEQLLDMLDKMPVNVMLADKDSLEITYVNKTSIETLKPLRHLLPVAPEDLKGSCIDVFHKNPAHQRALLADPSNLPFQANIALGDEKLSLEVTALTDPDGNYVAPMLTWNVVTQNLRMAENVSTVVTAVSAASTEMQSSANSLTSTADQTNHLASTVASASEELNASISEISRQISHSTEIARSAVDAAQEATTMINGLATSAESIGTVVSMIQDIAEQTNLLALNATIEAARAGEAGKGFAVVASEVKALANQTAKATEQIAEQIGQVQGATGSAVSGITTITKTIEEISSVTTAIASAVEEQGAATQEVNQNISGVSDASGETGRMSKDVLEAAAELSSQAGALEGHVSEFLGTMNAKAS</sequence>
<reference evidence="5" key="1">
    <citation type="submission" date="2020-03" db="EMBL/GenBank/DDBJ databases">
        <title>Genome of Pelagibius litoralis DSM 21314T.</title>
        <authorList>
            <person name="Wang G."/>
        </authorList>
    </citation>
    <scope>NUCLEOTIDE SEQUENCE</scope>
    <source>
        <strain evidence="5">DSM 21314</strain>
    </source>
</reference>
<evidence type="ECO:0000313" key="5">
    <source>
        <dbReference type="EMBL" id="NIA71221.1"/>
    </source>
</evidence>
<dbReference type="GO" id="GO:0007165">
    <property type="term" value="P:signal transduction"/>
    <property type="evidence" value="ECO:0007669"/>
    <property type="project" value="UniProtKB-KW"/>
</dbReference>
<dbReference type="InterPro" id="IPR004089">
    <property type="entry name" value="MCPsignal_dom"/>
</dbReference>
<dbReference type="GO" id="GO:0016020">
    <property type="term" value="C:membrane"/>
    <property type="evidence" value="ECO:0007669"/>
    <property type="project" value="InterPro"/>
</dbReference>
<dbReference type="EMBL" id="JAAQPH010000020">
    <property type="protein sequence ID" value="NIA71221.1"/>
    <property type="molecule type" value="Genomic_DNA"/>
</dbReference>
<accession>A0A967KHF3</accession>
<dbReference type="Gene3D" id="3.30.450.20">
    <property type="entry name" value="PAS domain"/>
    <property type="match status" value="2"/>
</dbReference>
<organism evidence="5 6">
    <name type="scientific">Pelagibius litoralis</name>
    <dbReference type="NCBI Taxonomy" id="374515"/>
    <lineage>
        <taxon>Bacteria</taxon>
        <taxon>Pseudomonadati</taxon>
        <taxon>Pseudomonadota</taxon>
        <taxon>Alphaproteobacteria</taxon>
        <taxon>Rhodospirillales</taxon>
        <taxon>Rhodovibrionaceae</taxon>
        <taxon>Pelagibius</taxon>
    </lineage>
</organism>
<dbReference type="PANTHER" id="PTHR32089:SF112">
    <property type="entry name" value="LYSOZYME-LIKE PROTEIN-RELATED"/>
    <property type="match status" value="1"/>
</dbReference>
<keyword evidence="1 3" id="KW-0807">Transducer</keyword>